<dbReference type="InterPro" id="IPR020846">
    <property type="entry name" value="MFS_dom"/>
</dbReference>
<feature type="transmembrane region" description="Helical" evidence="7">
    <location>
        <begin position="347"/>
        <end position="369"/>
    </location>
</feature>
<dbReference type="PANTHER" id="PTHR23513:SF11">
    <property type="entry name" value="STAPHYLOFERRIN A TRANSPORTER"/>
    <property type="match status" value="1"/>
</dbReference>
<dbReference type="GO" id="GO:0022857">
    <property type="term" value="F:transmembrane transporter activity"/>
    <property type="evidence" value="ECO:0007669"/>
    <property type="project" value="InterPro"/>
</dbReference>
<dbReference type="EMBL" id="VCEJ01000004">
    <property type="protein sequence ID" value="TLV00391.1"/>
    <property type="molecule type" value="Genomic_DNA"/>
</dbReference>
<dbReference type="AlphaFoldDB" id="A0A5R9KW39"/>
<feature type="transmembrane region" description="Helical" evidence="7">
    <location>
        <begin position="79"/>
        <end position="99"/>
    </location>
</feature>
<evidence type="ECO:0000256" key="7">
    <source>
        <dbReference type="SAM" id="Phobius"/>
    </source>
</evidence>
<reference evidence="9 10" key="1">
    <citation type="submission" date="2019-05" db="EMBL/GenBank/DDBJ databases">
        <authorList>
            <person name="Qu J.-H."/>
        </authorList>
    </citation>
    <scope>NUCLEOTIDE SEQUENCE [LARGE SCALE GENOMIC DNA]</scope>
    <source>
        <strain evidence="9 10">T17</strain>
    </source>
</reference>
<dbReference type="InterPro" id="IPR010290">
    <property type="entry name" value="TM_effector"/>
</dbReference>
<evidence type="ECO:0000256" key="3">
    <source>
        <dbReference type="ARBA" id="ARBA00022475"/>
    </source>
</evidence>
<feature type="transmembrane region" description="Helical" evidence="7">
    <location>
        <begin position="47"/>
        <end position="67"/>
    </location>
</feature>
<accession>A0A5R9KW39</accession>
<dbReference type="RefSeq" id="WP_138365771.1">
    <property type="nucleotide sequence ID" value="NZ_VCEJ01000004.1"/>
</dbReference>
<dbReference type="GO" id="GO:0005886">
    <property type="term" value="C:plasma membrane"/>
    <property type="evidence" value="ECO:0007669"/>
    <property type="project" value="UniProtKB-SubCell"/>
</dbReference>
<dbReference type="Pfam" id="PF05977">
    <property type="entry name" value="MFS_3"/>
    <property type="match status" value="1"/>
</dbReference>
<feature type="transmembrane region" description="Helical" evidence="7">
    <location>
        <begin position="375"/>
        <end position="397"/>
    </location>
</feature>
<feature type="transmembrane region" description="Helical" evidence="7">
    <location>
        <begin position="289"/>
        <end position="306"/>
    </location>
</feature>
<keyword evidence="5 7" id="KW-1133">Transmembrane helix</keyword>
<evidence type="ECO:0000313" key="9">
    <source>
        <dbReference type="EMBL" id="TLV00391.1"/>
    </source>
</evidence>
<evidence type="ECO:0000256" key="6">
    <source>
        <dbReference type="ARBA" id="ARBA00023136"/>
    </source>
</evidence>
<keyword evidence="6 7" id="KW-0472">Membrane</keyword>
<proteinExistence type="predicted"/>
<dbReference type="OrthoDB" id="9775268at2"/>
<keyword evidence="3" id="KW-1003">Cell membrane</keyword>
<evidence type="ECO:0000313" key="10">
    <source>
        <dbReference type="Proteomes" id="UP000306402"/>
    </source>
</evidence>
<dbReference type="CDD" id="cd06173">
    <property type="entry name" value="MFS_MefA_like"/>
    <property type="match status" value="1"/>
</dbReference>
<feature type="transmembrane region" description="Helical" evidence="7">
    <location>
        <begin position="144"/>
        <end position="166"/>
    </location>
</feature>
<feature type="transmembrane region" description="Helical" evidence="7">
    <location>
        <begin position="105"/>
        <end position="123"/>
    </location>
</feature>
<keyword evidence="10" id="KW-1185">Reference proteome</keyword>
<evidence type="ECO:0000259" key="8">
    <source>
        <dbReference type="PROSITE" id="PS50850"/>
    </source>
</evidence>
<dbReference type="PANTHER" id="PTHR23513">
    <property type="entry name" value="INTEGRAL MEMBRANE EFFLUX PROTEIN-RELATED"/>
    <property type="match status" value="1"/>
</dbReference>
<comment type="caution">
    <text evidence="9">The sequence shown here is derived from an EMBL/GenBank/DDBJ whole genome shotgun (WGS) entry which is preliminary data.</text>
</comment>
<sequence length="419" mass="45696">MKIAALSAFESRNYRLFFAGQTISLLGTWMQKTAVSWVVYSLTHSKFMLGVSIFATLFPSAMLTPFGGVVSDRYNRYRVLLTTQVLSMVQALALTLVVYFKHYAVWEIIALSVVLGMINAFDVPARQSLVYELVDDKKNLPNALALNSSMVNLSKLLGPAIAGVAIERFGEVVCFAANSFSFIAVISSLLLIRLPKFVPVKHTKNILNELGEGLTYIRQTPEIRYIIIMLALVSLLLLPFTSLMPIYAKDIFRGTASTFGLLDSAIGFGALGGAIFLATLPPGTNLSRILAINTFVFGTGLILFSYTSLYPLALLFIAIGAFGMMSQTTISNTLIQTLVTPTMRGRVISIFVMAYSGGVPIGSLIVSYLSQHIGVQATVLGQGFLALLIGILHVRYLKRNKPNRRVATTNSLNAEIPQV</sequence>
<feature type="transmembrane region" description="Helical" evidence="7">
    <location>
        <begin position="259"/>
        <end position="277"/>
    </location>
</feature>
<feature type="domain" description="Major facilitator superfamily (MFS) profile" evidence="8">
    <location>
        <begin position="8"/>
        <end position="401"/>
    </location>
</feature>
<evidence type="ECO:0000256" key="2">
    <source>
        <dbReference type="ARBA" id="ARBA00022448"/>
    </source>
</evidence>
<evidence type="ECO:0000256" key="1">
    <source>
        <dbReference type="ARBA" id="ARBA00004651"/>
    </source>
</evidence>
<organism evidence="9 10">
    <name type="scientific">Dyadobacter luticola</name>
    <dbReference type="NCBI Taxonomy" id="1979387"/>
    <lineage>
        <taxon>Bacteria</taxon>
        <taxon>Pseudomonadati</taxon>
        <taxon>Bacteroidota</taxon>
        <taxon>Cytophagia</taxon>
        <taxon>Cytophagales</taxon>
        <taxon>Spirosomataceae</taxon>
        <taxon>Dyadobacter</taxon>
    </lineage>
</organism>
<evidence type="ECO:0000256" key="4">
    <source>
        <dbReference type="ARBA" id="ARBA00022692"/>
    </source>
</evidence>
<dbReference type="PROSITE" id="PS50850">
    <property type="entry name" value="MFS"/>
    <property type="match status" value="1"/>
</dbReference>
<keyword evidence="2" id="KW-0813">Transport</keyword>
<comment type="subcellular location">
    <subcellularLocation>
        <location evidence="1">Cell membrane</location>
        <topology evidence="1">Multi-pass membrane protein</topology>
    </subcellularLocation>
</comment>
<protein>
    <submittedName>
        <fullName evidence="9">MFS transporter</fullName>
    </submittedName>
</protein>
<feature type="transmembrane region" description="Helical" evidence="7">
    <location>
        <begin position="312"/>
        <end position="335"/>
    </location>
</feature>
<dbReference type="SUPFAM" id="SSF103473">
    <property type="entry name" value="MFS general substrate transporter"/>
    <property type="match status" value="1"/>
</dbReference>
<dbReference type="Proteomes" id="UP000306402">
    <property type="component" value="Unassembled WGS sequence"/>
</dbReference>
<feature type="transmembrane region" description="Helical" evidence="7">
    <location>
        <begin position="225"/>
        <end position="247"/>
    </location>
</feature>
<dbReference type="Gene3D" id="1.20.1250.20">
    <property type="entry name" value="MFS general substrate transporter like domains"/>
    <property type="match status" value="1"/>
</dbReference>
<feature type="transmembrane region" description="Helical" evidence="7">
    <location>
        <begin position="172"/>
        <end position="192"/>
    </location>
</feature>
<dbReference type="InterPro" id="IPR036259">
    <property type="entry name" value="MFS_trans_sf"/>
</dbReference>
<name>A0A5R9KW39_9BACT</name>
<gene>
    <name evidence="9" type="ORF">FEN17_12935</name>
</gene>
<evidence type="ECO:0000256" key="5">
    <source>
        <dbReference type="ARBA" id="ARBA00022989"/>
    </source>
</evidence>
<keyword evidence="4 7" id="KW-0812">Transmembrane</keyword>